<dbReference type="Proteomes" id="UP000238823">
    <property type="component" value="Unassembled WGS sequence"/>
</dbReference>
<evidence type="ECO:0000313" key="3">
    <source>
        <dbReference type="Proteomes" id="UP000238823"/>
    </source>
</evidence>
<dbReference type="PANTHER" id="PTHR46580:SF4">
    <property type="entry name" value="ATP_GTP-BINDING PROTEIN"/>
    <property type="match status" value="1"/>
</dbReference>
<name>A0A2S9YFK5_9BACT</name>
<proteinExistence type="predicted"/>
<evidence type="ECO:0000313" key="2">
    <source>
        <dbReference type="EMBL" id="PRQ03822.1"/>
    </source>
</evidence>
<gene>
    <name evidence="2" type="ORF">ENSA7_52890</name>
</gene>
<protein>
    <submittedName>
        <fullName evidence="2">FG-GAP repeat protein</fullName>
    </submittedName>
</protein>
<organism evidence="2 3">
    <name type="scientific">Enhygromyxa salina</name>
    <dbReference type="NCBI Taxonomy" id="215803"/>
    <lineage>
        <taxon>Bacteria</taxon>
        <taxon>Pseudomonadati</taxon>
        <taxon>Myxococcota</taxon>
        <taxon>Polyangia</taxon>
        <taxon>Nannocystales</taxon>
        <taxon>Nannocystaceae</taxon>
        <taxon>Enhygromyxa</taxon>
    </lineage>
</organism>
<reference evidence="2 3" key="1">
    <citation type="submission" date="2018-03" db="EMBL/GenBank/DDBJ databases">
        <title>Draft Genome Sequences of the Obligatory Marine Myxobacteria Enhygromyxa salina SWB007.</title>
        <authorList>
            <person name="Poehlein A."/>
            <person name="Moghaddam J.A."/>
            <person name="Harms H."/>
            <person name="Alanjari M."/>
            <person name="Koenig G.M."/>
            <person name="Daniel R."/>
            <person name="Schaeberle T.F."/>
        </authorList>
    </citation>
    <scope>NUCLEOTIDE SEQUENCE [LARGE SCALE GENOMIC DNA]</scope>
    <source>
        <strain evidence="2 3">SWB007</strain>
    </source>
</reference>
<accession>A0A2S9YFK5</accession>
<dbReference type="AlphaFoldDB" id="A0A2S9YFK5"/>
<comment type="caution">
    <text evidence="2">The sequence shown here is derived from an EMBL/GenBank/DDBJ whole genome shotgun (WGS) entry which is preliminary data.</text>
</comment>
<dbReference type="SUPFAM" id="SSF69318">
    <property type="entry name" value="Integrin alpha N-terminal domain"/>
    <property type="match status" value="1"/>
</dbReference>
<dbReference type="InterPro" id="IPR028994">
    <property type="entry name" value="Integrin_alpha_N"/>
</dbReference>
<evidence type="ECO:0000256" key="1">
    <source>
        <dbReference type="SAM" id="MobiDB-lite"/>
    </source>
</evidence>
<dbReference type="PANTHER" id="PTHR46580">
    <property type="entry name" value="SENSOR KINASE-RELATED"/>
    <property type="match status" value="1"/>
</dbReference>
<feature type="compositionally biased region" description="Acidic residues" evidence="1">
    <location>
        <begin position="49"/>
        <end position="66"/>
    </location>
</feature>
<dbReference type="EMBL" id="PVNL01000107">
    <property type="protein sequence ID" value="PRQ03822.1"/>
    <property type="molecule type" value="Genomic_DNA"/>
</dbReference>
<feature type="region of interest" description="Disordered" evidence="1">
    <location>
        <begin position="44"/>
        <end position="79"/>
    </location>
</feature>
<sequence>MASMASFLLNPRRRPWSPSQWNIVRASALVGATLALGACADDTVSGDDGVPETGDDATADSVDWSDEQTGYSDDSWDDYGDDYHDDDSWDDDYGDDHDGHDHDDGWDYGDDDYWTPECYNDEDCGPGAACVENYCQQLSECQYSVDCEFDEFCSDGGLCVGVDLPAQCQAPAFQAIPLPAETAGATVALSFVDLDGDEAEELVLVRSDAIVVVQADAGQASTIAHAGLALDGIAAADVDEDGLLDLIATSSTKQNARVFVADGLGGFAESIPGPLLRLDHAHGIDWPVGSAHELLARNQAHEAVVLSNLTQLMPQIEALELGVVEALGTADFDDDGLPDIIALQACSPLISYQAGDLAALEAKGPPGPCSLGIGDVDGDPLPDFVVSRTDMQISVVTMYATSLGEPLEVGLYGGYSAVLPTNYGNRAFAVLAQTGAELDYAWAGEDHTWCRSTLPAPPILRFAAGDSDGDGDDEIATVDQAGAVQLWSYN</sequence>